<dbReference type="AlphaFoldDB" id="A0A381NJ23"/>
<dbReference type="GO" id="GO:0008124">
    <property type="term" value="F:4-alpha-hydroxytetrahydrobiopterin dehydratase activity"/>
    <property type="evidence" value="ECO:0007669"/>
    <property type="project" value="UniProtKB-EC"/>
</dbReference>
<dbReference type="Pfam" id="PF01329">
    <property type="entry name" value="Pterin_4a"/>
    <property type="match status" value="1"/>
</dbReference>
<sequence>MEKIKGLDNNWIIEENSLKRNFVFEDFVETFHFMEKVAKQAEKMNHHPSWSNTYNKLQIILTTHDIGGISELDFKLAKKIDSIFINQ</sequence>
<dbReference type="EC" id="4.2.1.96" evidence="3"/>
<accession>A0A381NJ23</accession>
<dbReference type="Gene3D" id="3.30.1360.20">
    <property type="entry name" value="Transcriptional coactivator/pterin dehydratase"/>
    <property type="match status" value="1"/>
</dbReference>
<reference evidence="5" key="1">
    <citation type="submission" date="2018-05" db="EMBL/GenBank/DDBJ databases">
        <authorList>
            <person name="Lanie J.A."/>
            <person name="Ng W.-L."/>
            <person name="Kazmierczak K.M."/>
            <person name="Andrzejewski T.M."/>
            <person name="Davidsen T.M."/>
            <person name="Wayne K.J."/>
            <person name="Tettelin H."/>
            <person name="Glass J.I."/>
            <person name="Rusch D."/>
            <person name="Podicherti R."/>
            <person name="Tsui H.-C.T."/>
            <person name="Winkler M.E."/>
        </authorList>
    </citation>
    <scope>NUCLEOTIDE SEQUENCE</scope>
</reference>
<keyword evidence="4" id="KW-0456">Lyase</keyword>
<dbReference type="PANTHER" id="PTHR12599">
    <property type="entry name" value="PTERIN-4-ALPHA-CARBINOLAMINE DEHYDRATASE"/>
    <property type="match status" value="1"/>
</dbReference>
<evidence type="ECO:0000313" key="5">
    <source>
        <dbReference type="EMBL" id="SUZ54606.1"/>
    </source>
</evidence>
<organism evidence="5">
    <name type="scientific">marine metagenome</name>
    <dbReference type="NCBI Taxonomy" id="408172"/>
    <lineage>
        <taxon>unclassified sequences</taxon>
        <taxon>metagenomes</taxon>
        <taxon>ecological metagenomes</taxon>
    </lineage>
</organism>
<comment type="catalytic activity">
    <reaction evidence="1">
        <text>(4aS,6R)-4a-hydroxy-L-erythro-5,6,7,8-tetrahydrobiopterin = (6R)-L-erythro-6,7-dihydrobiopterin + H2O</text>
        <dbReference type="Rhea" id="RHEA:11920"/>
        <dbReference type="ChEBI" id="CHEBI:15377"/>
        <dbReference type="ChEBI" id="CHEBI:15642"/>
        <dbReference type="ChEBI" id="CHEBI:43120"/>
        <dbReference type="EC" id="4.2.1.96"/>
    </reaction>
</comment>
<evidence type="ECO:0000256" key="4">
    <source>
        <dbReference type="ARBA" id="ARBA00023239"/>
    </source>
</evidence>
<dbReference type="EMBL" id="UINC01000398">
    <property type="protein sequence ID" value="SUZ54606.1"/>
    <property type="molecule type" value="Genomic_DNA"/>
</dbReference>
<comment type="similarity">
    <text evidence="2">Belongs to the pterin-4-alpha-carbinolamine dehydratase family.</text>
</comment>
<proteinExistence type="inferred from homology"/>
<evidence type="ECO:0000256" key="1">
    <source>
        <dbReference type="ARBA" id="ARBA00001554"/>
    </source>
</evidence>
<dbReference type="InterPro" id="IPR001533">
    <property type="entry name" value="Pterin_deHydtase"/>
</dbReference>
<dbReference type="SUPFAM" id="SSF55248">
    <property type="entry name" value="PCD-like"/>
    <property type="match status" value="1"/>
</dbReference>
<dbReference type="GO" id="GO:0006729">
    <property type="term" value="P:tetrahydrobiopterin biosynthetic process"/>
    <property type="evidence" value="ECO:0007669"/>
    <property type="project" value="InterPro"/>
</dbReference>
<dbReference type="InterPro" id="IPR036428">
    <property type="entry name" value="PCD_sf"/>
</dbReference>
<gene>
    <name evidence="5" type="ORF">METZ01_LOCUS7460</name>
</gene>
<evidence type="ECO:0000256" key="2">
    <source>
        <dbReference type="ARBA" id="ARBA00006472"/>
    </source>
</evidence>
<dbReference type="PANTHER" id="PTHR12599:SF0">
    <property type="entry name" value="PTERIN-4-ALPHA-CARBINOLAMINE DEHYDRATASE"/>
    <property type="match status" value="1"/>
</dbReference>
<evidence type="ECO:0000256" key="3">
    <source>
        <dbReference type="ARBA" id="ARBA00013252"/>
    </source>
</evidence>
<name>A0A381NJ23_9ZZZZ</name>
<dbReference type="HAMAP" id="MF_00434">
    <property type="entry name" value="Pterin_4_alpha"/>
    <property type="match status" value="1"/>
</dbReference>
<protein>
    <recommendedName>
        <fullName evidence="3">4a-hydroxytetrahydrobiopterin dehydratase</fullName>
        <ecNumber evidence="3">4.2.1.96</ecNumber>
    </recommendedName>
</protein>